<evidence type="ECO:0000313" key="2">
    <source>
        <dbReference type="EMBL" id="MBB5718198.1"/>
    </source>
</evidence>
<feature type="signal peptide" evidence="1">
    <location>
        <begin position="1"/>
        <end position="21"/>
    </location>
</feature>
<dbReference type="Proteomes" id="UP000554342">
    <property type="component" value="Unassembled WGS sequence"/>
</dbReference>
<keyword evidence="1" id="KW-0732">Signal</keyword>
<protein>
    <submittedName>
        <fullName evidence="2">Ni/Co efflux regulator RcnB</fullName>
    </submittedName>
</protein>
<accession>A0A840YX09</accession>
<dbReference type="InterPro" id="IPR024572">
    <property type="entry name" value="RcnB"/>
</dbReference>
<sequence length="158" mass="19259">MRIPLLAAVAAIALLPGIASAQSAREIRHDQKEVRQDKREVNRDVRRGDYREARQDRRDLRRDRRETREDWRDYRRTHRDVYRRPAYVGPHGYRYRPVAVGYRFAAPYYARRYWISDWATYRLPRPAAYHRWVRYGNDAVLVNMRTGRVLRVYTGFFW</sequence>
<organism evidence="2 3">
    <name type="scientific">Stakelama sediminis</name>
    <dbReference type="NCBI Taxonomy" id="463200"/>
    <lineage>
        <taxon>Bacteria</taxon>
        <taxon>Pseudomonadati</taxon>
        <taxon>Pseudomonadota</taxon>
        <taxon>Alphaproteobacteria</taxon>
        <taxon>Sphingomonadales</taxon>
        <taxon>Sphingomonadaceae</taxon>
        <taxon>Stakelama</taxon>
    </lineage>
</organism>
<comment type="caution">
    <text evidence="2">The sequence shown here is derived from an EMBL/GenBank/DDBJ whole genome shotgun (WGS) entry which is preliminary data.</text>
</comment>
<dbReference type="RefSeq" id="WP_184001868.1">
    <property type="nucleotide sequence ID" value="NZ_BAABIF010000004.1"/>
</dbReference>
<feature type="chain" id="PRO_5032360504" evidence="1">
    <location>
        <begin position="22"/>
        <end position="158"/>
    </location>
</feature>
<keyword evidence="3" id="KW-1185">Reference proteome</keyword>
<dbReference type="AlphaFoldDB" id="A0A840YX09"/>
<name>A0A840YX09_9SPHN</name>
<reference evidence="2 3" key="1">
    <citation type="submission" date="2020-08" db="EMBL/GenBank/DDBJ databases">
        <title>Genomic Encyclopedia of Type Strains, Phase IV (KMG-IV): sequencing the most valuable type-strain genomes for metagenomic binning, comparative biology and taxonomic classification.</title>
        <authorList>
            <person name="Goeker M."/>
        </authorList>
    </citation>
    <scope>NUCLEOTIDE SEQUENCE [LARGE SCALE GENOMIC DNA]</scope>
    <source>
        <strain evidence="2 3">DSM 27203</strain>
    </source>
</reference>
<dbReference type="Gene3D" id="3.10.450.160">
    <property type="entry name" value="inner membrane protein cigr"/>
    <property type="match status" value="1"/>
</dbReference>
<evidence type="ECO:0000313" key="3">
    <source>
        <dbReference type="Proteomes" id="UP000554342"/>
    </source>
</evidence>
<gene>
    <name evidence="2" type="ORF">FHR23_001105</name>
</gene>
<evidence type="ECO:0000256" key="1">
    <source>
        <dbReference type="SAM" id="SignalP"/>
    </source>
</evidence>
<dbReference type="Pfam" id="PF11776">
    <property type="entry name" value="RcnB"/>
    <property type="match status" value="1"/>
</dbReference>
<dbReference type="EMBL" id="JACIJI010000001">
    <property type="protein sequence ID" value="MBB5718198.1"/>
    <property type="molecule type" value="Genomic_DNA"/>
</dbReference>
<proteinExistence type="predicted"/>